<sequence>MSTADTPGHKGPPPGLHLYTRDGFVGKMCVAIRPHMIYEYSAVDGPHAPRRLNVGAIAATDRDDPWALPTPIASNREGVVVSVSARSAEMPYVFRNVECDEIHFIQAGEIEFITDFGVLQAGPGDFVALGRTITYRVRPLTPSTLRIVVETPEVLDLAPPAPFGMVNQGRDVKRPTLIDLPEEGAELWLKSFDGVTRYRVPRNPLACKAVIDGTPPAWKLNLRAIAPLAYPTSGGPPAQFCQSSTADIMFYTLSSRPPAGRPPQHHNADYDELIFYFEGPGAYGAMTDPGDMIWTPKGVTHWGPTEHVAEGYFAWLLETRGTMRLTDAALAAGSAMETGSFGLQVAFAPSPSA</sequence>
<dbReference type="EC" id="1.13.11.5" evidence="1"/>
<dbReference type="EMBL" id="JACHNZ010000042">
    <property type="protein sequence ID" value="MBB4633384.1"/>
    <property type="molecule type" value="Genomic_DNA"/>
</dbReference>
<keyword evidence="2" id="KW-1185">Reference proteome</keyword>
<organism evidence="1 2">
    <name type="scientific">Sphingosinicella soli</name>
    <dbReference type="NCBI Taxonomy" id="333708"/>
    <lineage>
        <taxon>Bacteria</taxon>
        <taxon>Pseudomonadati</taxon>
        <taxon>Pseudomonadota</taxon>
        <taxon>Alphaproteobacteria</taxon>
        <taxon>Sphingomonadales</taxon>
        <taxon>Sphingosinicellaceae</taxon>
        <taxon>Sphingosinicella</taxon>
    </lineage>
</organism>
<reference evidence="1 2" key="1">
    <citation type="submission" date="2020-08" db="EMBL/GenBank/DDBJ databases">
        <title>Genomic Encyclopedia of Type Strains, Phase IV (KMG-IV): sequencing the most valuable type-strain genomes for metagenomic binning, comparative biology and taxonomic classification.</title>
        <authorList>
            <person name="Goeker M."/>
        </authorList>
    </citation>
    <scope>NUCLEOTIDE SEQUENCE [LARGE SCALE GENOMIC DNA]</scope>
    <source>
        <strain evidence="1 2">DSM 17328</strain>
    </source>
</reference>
<dbReference type="InterPro" id="IPR011051">
    <property type="entry name" value="RmlC_Cupin_sf"/>
</dbReference>
<name>A0A7W7B3L6_9SPHN</name>
<comment type="caution">
    <text evidence="1">The sequence shown here is derived from an EMBL/GenBank/DDBJ whole genome shotgun (WGS) entry which is preliminary data.</text>
</comment>
<dbReference type="GO" id="GO:0004411">
    <property type="term" value="F:homogentisate 1,2-dioxygenase activity"/>
    <property type="evidence" value="ECO:0007669"/>
    <property type="project" value="UniProtKB-EC"/>
</dbReference>
<evidence type="ECO:0000313" key="1">
    <source>
        <dbReference type="EMBL" id="MBB4633384.1"/>
    </source>
</evidence>
<dbReference type="AlphaFoldDB" id="A0A7W7B3L6"/>
<gene>
    <name evidence="1" type="ORF">GGQ98_003022</name>
</gene>
<evidence type="ECO:0000313" key="2">
    <source>
        <dbReference type="Proteomes" id="UP000566324"/>
    </source>
</evidence>
<dbReference type="RefSeq" id="WP_184070949.1">
    <property type="nucleotide sequence ID" value="NZ_JACHNZ010000042.1"/>
</dbReference>
<accession>A0A7W7B3L6</accession>
<dbReference type="SUPFAM" id="SSF51182">
    <property type="entry name" value="RmlC-like cupins"/>
    <property type="match status" value="1"/>
</dbReference>
<dbReference type="Proteomes" id="UP000566324">
    <property type="component" value="Unassembled WGS sequence"/>
</dbReference>
<protein>
    <submittedName>
        <fullName evidence="1">Homogentisate 1,2-dioxygenase</fullName>
        <ecNumber evidence="1">1.13.11.5</ecNumber>
    </submittedName>
</protein>
<dbReference type="CDD" id="cd02208">
    <property type="entry name" value="cupin_RmlC-like"/>
    <property type="match status" value="1"/>
</dbReference>
<proteinExistence type="predicted"/>
<keyword evidence="1" id="KW-0560">Oxidoreductase</keyword>
<keyword evidence="1" id="KW-0223">Dioxygenase</keyword>